<evidence type="ECO:0000313" key="4">
    <source>
        <dbReference type="Proteomes" id="UP000694851"/>
    </source>
</evidence>
<dbReference type="AlphaFoldDB" id="A0A8B7TD51"/>
<dbReference type="SMART" id="SM00276">
    <property type="entry name" value="GLECT"/>
    <property type="match status" value="1"/>
</dbReference>
<sequence length="117" mass="13290">MRIRGVVSEKAGRFHVNLLCSEEKDADNALHFNPRLDQSVVVFNTKKGGAWGKEERGRGNPFHHGQPFEVFLIATEKGFKAVIGDAEHHHFLYRIQPEHVRVMEVGGDLQLESVKIF</sequence>
<dbReference type="Pfam" id="PF00337">
    <property type="entry name" value="Gal-bind_lectin"/>
    <property type="match status" value="1"/>
</dbReference>
<proteinExistence type="predicted"/>
<dbReference type="OrthoDB" id="6251307at2759"/>
<keyword evidence="1 2" id="KW-0430">Lectin</keyword>
<evidence type="ECO:0000259" key="3">
    <source>
        <dbReference type="PROSITE" id="PS51304"/>
    </source>
</evidence>
<evidence type="ECO:0000256" key="2">
    <source>
        <dbReference type="RuleBase" id="RU102079"/>
    </source>
</evidence>
<organism evidence="4 5">
    <name type="scientific">Hipposideros armiger</name>
    <name type="common">Great Himalayan leaf-nosed bat</name>
    <dbReference type="NCBI Taxonomy" id="186990"/>
    <lineage>
        <taxon>Eukaryota</taxon>
        <taxon>Metazoa</taxon>
        <taxon>Chordata</taxon>
        <taxon>Craniata</taxon>
        <taxon>Vertebrata</taxon>
        <taxon>Euteleostomi</taxon>
        <taxon>Mammalia</taxon>
        <taxon>Eutheria</taxon>
        <taxon>Laurasiatheria</taxon>
        <taxon>Chiroptera</taxon>
        <taxon>Yinpterochiroptera</taxon>
        <taxon>Rhinolophoidea</taxon>
        <taxon>Hipposideridae</taxon>
        <taxon>Hipposideros</taxon>
    </lineage>
</organism>
<dbReference type="InterPro" id="IPR001079">
    <property type="entry name" value="Galectin_CRD"/>
</dbReference>
<dbReference type="InterPro" id="IPR044156">
    <property type="entry name" value="Galectin-like"/>
</dbReference>
<dbReference type="KEGG" id="hai:109395354"/>
<accession>A0A8B7TD51</accession>
<feature type="domain" description="Galectin" evidence="3">
    <location>
        <begin position="1"/>
        <end position="117"/>
    </location>
</feature>
<dbReference type="RefSeq" id="XP_019521808.1">
    <property type="nucleotide sequence ID" value="XM_019666263.1"/>
</dbReference>
<gene>
    <name evidence="5" type="primary">LOC109395354</name>
</gene>
<reference evidence="5" key="1">
    <citation type="submission" date="2025-08" db="UniProtKB">
        <authorList>
            <consortium name="RefSeq"/>
        </authorList>
    </citation>
    <scope>IDENTIFICATION</scope>
    <source>
        <tissue evidence="5">Muscle</tissue>
    </source>
</reference>
<dbReference type="Proteomes" id="UP000694851">
    <property type="component" value="Unplaced"/>
</dbReference>
<dbReference type="CDD" id="cd00070">
    <property type="entry name" value="GLECT"/>
    <property type="match status" value="1"/>
</dbReference>
<keyword evidence="4" id="KW-1185">Reference proteome</keyword>
<dbReference type="Gene3D" id="2.60.120.200">
    <property type="match status" value="1"/>
</dbReference>
<dbReference type="InterPro" id="IPR013320">
    <property type="entry name" value="ConA-like_dom_sf"/>
</dbReference>
<dbReference type="GO" id="GO:0030246">
    <property type="term" value="F:carbohydrate binding"/>
    <property type="evidence" value="ECO:0007669"/>
    <property type="project" value="UniProtKB-UniRule"/>
</dbReference>
<dbReference type="SUPFAM" id="SSF49899">
    <property type="entry name" value="Concanavalin A-like lectins/glucanases"/>
    <property type="match status" value="1"/>
</dbReference>
<dbReference type="PROSITE" id="PS51304">
    <property type="entry name" value="GALECTIN"/>
    <property type="match status" value="1"/>
</dbReference>
<name>A0A8B7TD51_HIPAR</name>
<protein>
    <recommendedName>
        <fullName evidence="2">Galectin</fullName>
    </recommendedName>
</protein>
<dbReference type="GeneID" id="109395354"/>
<dbReference type="PANTHER" id="PTHR11346">
    <property type="entry name" value="GALECTIN"/>
    <property type="match status" value="1"/>
</dbReference>
<dbReference type="SMART" id="SM00908">
    <property type="entry name" value="Gal-bind_lectin"/>
    <property type="match status" value="1"/>
</dbReference>
<evidence type="ECO:0000313" key="5">
    <source>
        <dbReference type="RefSeq" id="XP_019521808.1"/>
    </source>
</evidence>
<dbReference type="PANTHER" id="PTHR11346:SF107">
    <property type="entry name" value="GALECTIN-7"/>
    <property type="match status" value="1"/>
</dbReference>
<evidence type="ECO:0000256" key="1">
    <source>
        <dbReference type="ARBA" id="ARBA00022734"/>
    </source>
</evidence>